<dbReference type="AlphaFoldDB" id="A0A2I0SPJ3"/>
<keyword evidence="2" id="KW-1185">Reference proteome</keyword>
<name>A0A2I0SPJ3_9ACTN</name>
<sequence length="219" mass="23890">MTASCGLCERQLEHGYLCPGCTLGTAQRLDRAPRLYEALAAFLHPAGRRPEFGRSARSEAPLPIAEPAFNLRGPGGIVGVLEDWRSAMQADRGWGQPVIDGTTERRVAVAARALSINIEWIASSWPMAGAFAEEIRDLERDVASIVNPRDPKDRPRRLGYCPTLLDEVLCGAVVALLPGRTSVSCSWCGAEWPPEKWLALAQAQTDNKEALEARQKEAS</sequence>
<organism evidence="1 2">
    <name type="scientific">Streptomyces populi</name>
    <dbReference type="NCBI Taxonomy" id="2058924"/>
    <lineage>
        <taxon>Bacteria</taxon>
        <taxon>Bacillati</taxon>
        <taxon>Actinomycetota</taxon>
        <taxon>Actinomycetes</taxon>
        <taxon>Kitasatosporales</taxon>
        <taxon>Streptomycetaceae</taxon>
        <taxon>Streptomyces</taxon>
    </lineage>
</organism>
<proteinExistence type="predicted"/>
<dbReference type="OrthoDB" id="4247618at2"/>
<protein>
    <submittedName>
        <fullName evidence="1">Uncharacterized protein</fullName>
    </submittedName>
</protein>
<comment type="caution">
    <text evidence="1">The sequence shown here is derived from an EMBL/GenBank/DDBJ whole genome shotgun (WGS) entry which is preliminary data.</text>
</comment>
<evidence type="ECO:0000313" key="1">
    <source>
        <dbReference type="EMBL" id="PKT71848.1"/>
    </source>
</evidence>
<gene>
    <name evidence="1" type="ORF">CW362_16435</name>
</gene>
<dbReference type="RefSeq" id="WP_103550224.1">
    <property type="nucleotide sequence ID" value="NZ_KZ626867.1"/>
</dbReference>
<dbReference type="EMBL" id="PJOS01000028">
    <property type="protein sequence ID" value="PKT71848.1"/>
    <property type="molecule type" value="Genomic_DNA"/>
</dbReference>
<evidence type="ECO:0000313" key="2">
    <source>
        <dbReference type="Proteomes" id="UP000236178"/>
    </source>
</evidence>
<accession>A0A2I0SPJ3</accession>
<reference evidence="1 2" key="1">
    <citation type="submission" date="2017-12" db="EMBL/GenBank/DDBJ databases">
        <title>Streptomyces populusis sp. nov., a novel endophytic actinobacterium isolated from stems of Populus adenopoda Maxim.</title>
        <authorList>
            <person name="Wang Z."/>
        </authorList>
    </citation>
    <scope>NUCLEOTIDE SEQUENCE [LARGE SCALE GENOMIC DNA]</scope>
    <source>
        <strain evidence="1 2">A249</strain>
    </source>
</reference>
<dbReference type="Proteomes" id="UP000236178">
    <property type="component" value="Unassembled WGS sequence"/>
</dbReference>